<dbReference type="SMART" id="SM00448">
    <property type="entry name" value="REC"/>
    <property type="match status" value="1"/>
</dbReference>
<dbReference type="EMBL" id="BAABAO010000003">
    <property type="protein sequence ID" value="GAA4121645.1"/>
    <property type="molecule type" value="Genomic_DNA"/>
</dbReference>
<dbReference type="Pfam" id="PF00072">
    <property type="entry name" value="Response_reg"/>
    <property type="match status" value="1"/>
</dbReference>
<sequence>MDRKIILLVDDDFDDAEFFKWAMKGTEEAFAIKFVDSGDAALNLLSELDSLPDLILLDAGMPKMNGWELLRIIKQDLKFGNVPVIMMATSNALKGIDEANALGAVAYIVKPSDFSELQSIMKQLCIGVQTDLKSTLESLHSNLPENIYPFG</sequence>
<dbReference type="RefSeq" id="WP_229351043.1">
    <property type="nucleotide sequence ID" value="NZ_BAABAO010000003.1"/>
</dbReference>
<dbReference type="PROSITE" id="PS50110">
    <property type="entry name" value="RESPONSE_REGULATORY"/>
    <property type="match status" value="1"/>
</dbReference>
<proteinExistence type="predicted"/>
<dbReference type="PANTHER" id="PTHR44520:SF2">
    <property type="entry name" value="RESPONSE REGULATOR RCP1"/>
    <property type="match status" value="1"/>
</dbReference>
<dbReference type="Gene3D" id="3.40.50.2300">
    <property type="match status" value="1"/>
</dbReference>
<dbReference type="InterPro" id="IPR001789">
    <property type="entry name" value="Sig_transdc_resp-reg_receiver"/>
</dbReference>
<protein>
    <recommendedName>
        <fullName evidence="2">Response regulatory domain-containing protein</fullName>
    </recommendedName>
</protein>
<evidence type="ECO:0000313" key="4">
    <source>
        <dbReference type="Proteomes" id="UP001501333"/>
    </source>
</evidence>
<name>A0ABP7XMF6_9FLAO</name>
<feature type="modified residue" description="4-aspartylphosphate" evidence="1">
    <location>
        <position position="58"/>
    </location>
</feature>
<dbReference type="InterPro" id="IPR052893">
    <property type="entry name" value="TCS_response_regulator"/>
</dbReference>
<dbReference type="PANTHER" id="PTHR44520">
    <property type="entry name" value="RESPONSE REGULATOR RCP1-RELATED"/>
    <property type="match status" value="1"/>
</dbReference>
<reference evidence="4" key="1">
    <citation type="journal article" date="2019" name="Int. J. Syst. Evol. Microbiol.">
        <title>The Global Catalogue of Microorganisms (GCM) 10K type strain sequencing project: providing services to taxonomists for standard genome sequencing and annotation.</title>
        <authorList>
            <consortium name="The Broad Institute Genomics Platform"/>
            <consortium name="The Broad Institute Genome Sequencing Center for Infectious Disease"/>
            <person name="Wu L."/>
            <person name="Ma J."/>
        </authorList>
    </citation>
    <scope>NUCLEOTIDE SEQUENCE [LARGE SCALE GENOMIC DNA]</scope>
    <source>
        <strain evidence="4">JCM 17386</strain>
    </source>
</reference>
<dbReference type="SUPFAM" id="SSF52172">
    <property type="entry name" value="CheY-like"/>
    <property type="match status" value="1"/>
</dbReference>
<evidence type="ECO:0000256" key="1">
    <source>
        <dbReference type="PROSITE-ProRule" id="PRU00169"/>
    </source>
</evidence>
<keyword evidence="1" id="KW-0597">Phosphoprotein</keyword>
<accession>A0ABP7XMF6</accession>
<evidence type="ECO:0000313" key="3">
    <source>
        <dbReference type="EMBL" id="GAA4121645.1"/>
    </source>
</evidence>
<dbReference type="Proteomes" id="UP001501333">
    <property type="component" value="Unassembled WGS sequence"/>
</dbReference>
<evidence type="ECO:0000259" key="2">
    <source>
        <dbReference type="PROSITE" id="PS50110"/>
    </source>
</evidence>
<keyword evidence="4" id="KW-1185">Reference proteome</keyword>
<dbReference type="InterPro" id="IPR011006">
    <property type="entry name" value="CheY-like_superfamily"/>
</dbReference>
<feature type="domain" description="Response regulatory" evidence="2">
    <location>
        <begin position="5"/>
        <end position="125"/>
    </location>
</feature>
<gene>
    <name evidence="3" type="ORF">GCM10022250_03470</name>
</gene>
<comment type="caution">
    <text evidence="3">The sequence shown here is derived from an EMBL/GenBank/DDBJ whole genome shotgun (WGS) entry which is preliminary data.</text>
</comment>
<organism evidence="3 4">
    <name type="scientific">Flavobacterium chungbukense</name>
    <dbReference type="NCBI Taxonomy" id="877464"/>
    <lineage>
        <taxon>Bacteria</taxon>
        <taxon>Pseudomonadati</taxon>
        <taxon>Bacteroidota</taxon>
        <taxon>Flavobacteriia</taxon>
        <taxon>Flavobacteriales</taxon>
        <taxon>Flavobacteriaceae</taxon>
        <taxon>Flavobacterium</taxon>
    </lineage>
</organism>